<name>A0A1V3KJW6_9PAST</name>
<evidence type="ECO:0000313" key="1">
    <source>
        <dbReference type="EMBL" id="OOF77934.1"/>
    </source>
</evidence>
<comment type="caution">
    <text evidence="1">The sequence shown here is derived from an EMBL/GenBank/DDBJ whole genome shotgun (WGS) entry which is preliminary data.</text>
</comment>
<dbReference type="AlphaFoldDB" id="A0A1V3KJW6"/>
<evidence type="ECO:0000313" key="2">
    <source>
        <dbReference type="Proteomes" id="UP000189114"/>
    </source>
</evidence>
<protein>
    <submittedName>
        <fullName evidence="1">Uncharacterized protein</fullName>
    </submittedName>
</protein>
<dbReference type="EMBL" id="MLAE01000033">
    <property type="protein sequence ID" value="OOF77934.1"/>
    <property type="molecule type" value="Genomic_DNA"/>
</dbReference>
<organism evidence="1 2">
    <name type="scientific">Rodentibacter caecimuris</name>
    <dbReference type="NCBI Taxonomy" id="1796644"/>
    <lineage>
        <taxon>Bacteria</taxon>
        <taxon>Pseudomonadati</taxon>
        <taxon>Pseudomonadota</taxon>
        <taxon>Gammaproteobacteria</taxon>
        <taxon>Pasteurellales</taxon>
        <taxon>Pasteurellaceae</taxon>
        <taxon>Rodentibacter</taxon>
    </lineage>
</organism>
<sequence>MENITNSDRTLKVYRRNESGSLLFRLCGVEFVGNFRLFEHSEFRKFPLSKFNETKEIRKSRVAFLFAYFFFGKAKKK</sequence>
<proteinExistence type="predicted"/>
<accession>A0A1V3KJW6</accession>
<gene>
    <name evidence="1" type="ORF">BKG96_07320</name>
</gene>
<dbReference type="Proteomes" id="UP000189114">
    <property type="component" value="Unassembled WGS sequence"/>
</dbReference>
<reference evidence="2" key="1">
    <citation type="submission" date="2016-10" db="EMBL/GenBank/DDBJ databases">
        <title>Rodentibacter gen. nov. and new species.</title>
        <authorList>
            <person name="Christensen H."/>
        </authorList>
    </citation>
    <scope>NUCLEOTIDE SEQUENCE [LARGE SCALE GENOMIC DNA]</scope>
    <source>
        <strain evidence="2">Ppn152</strain>
    </source>
</reference>